<dbReference type="EMBL" id="MN740542">
    <property type="protein sequence ID" value="QHU32830.1"/>
    <property type="molecule type" value="Genomic_DNA"/>
</dbReference>
<proteinExistence type="predicted"/>
<organism evidence="1">
    <name type="scientific">viral metagenome</name>
    <dbReference type="NCBI Taxonomy" id="1070528"/>
    <lineage>
        <taxon>unclassified sequences</taxon>
        <taxon>metagenomes</taxon>
        <taxon>organismal metagenomes</taxon>
    </lineage>
</organism>
<reference evidence="1" key="1">
    <citation type="journal article" date="2020" name="Nature">
        <title>Giant virus diversity and host interactions through global metagenomics.</title>
        <authorList>
            <person name="Schulz F."/>
            <person name="Roux S."/>
            <person name="Paez-Espino D."/>
            <person name="Jungbluth S."/>
            <person name="Walsh D.A."/>
            <person name="Denef V.J."/>
            <person name="McMahon K.D."/>
            <person name="Konstantinidis K.T."/>
            <person name="Eloe-Fadrosh E.A."/>
            <person name="Kyrpides N.C."/>
            <person name="Woyke T."/>
        </authorList>
    </citation>
    <scope>NUCLEOTIDE SEQUENCE</scope>
    <source>
        <strain evidence="1">GVMAG-M-3300027969-2</strain>
    </source>
</reference>
<dbReference type="AlphaFoldDB" id="A0A6C0LR48"/>
<accession>A0A6C0LR48</accession>
<sequence>MSYTVNGYPITDLIQSGYTEVTAPTQYTGLTANGHDTKPIACCMDFGYQVNGTDIATLYRAPQFNYTLSNTGTTIDLTTPTYRKFKHLSGIIYAGGAGGGSGGARRYDATDFKISRGPAGGSGGYGGYAWVREFDITGYKSVYCVIGDGGAGGVLTSISNNTDGSPGADGGNSRIRAYKIGAVDGNFTPIVAANGGLGGYGGGTGATPVVDGNGAVGTTILTSEYTLSGGGSARNIAINDAYLYRNAAYSFGGTAGSVGSNLSYSPGGNGGAGSEGQGWLWLLYKKE</sequence>
<protein>
    <submittedName>
        <fullName evidence="1">Uncharacterized protein</fullName>
    </submittedName>
</protein>
<evidence type="ECO:0000313" key="1">
    <source>
        <dbReference type="EMBL" id="QHU32830.1"/>
    </source>
</evidence>
<name>A0A6C0LR48_9ZZZZ</name>